<evidence type="ECO:0000313" key="8">
    <source>
        <dbReference type="Proteomes" id="UP000695023"/>
    </source>
</evidence>
<keyword evidence="4" id="KW-0325">Glycoprotein</keyword>
<dbReference type="Proteomes" id="UP000695023">
    <property type="component" value="Unplaced"/>
</dbReference>
<comment type="subcellular location">
    <subcellularLocation>
        <location evidence="1">Membrane</location>
    </subcellularLocation>
</comment>
<evidence type="ECO:0000256" key="3">
    <source>
        <dbReference type="ARBA" id="ARBA00023136"/>
    </source>
</evidence>
<dbReference type="InterPro" id="IPR015631">
    <property type="entry name" value="CD2/SLAM_rcpt"/>
</dbReference>
<dbReference type="InterPro" id="IPR007110">
    <property type="entry name" value="Ig-like_dom"/>
</dbReference>
<sequence>MDNTSKTPKYQLMKNSLKILNVRNNKVLPNAEGQRFVFSPSIGTYRIPNMSRNDSGNYTLQTFDSDGRASGEWTLQLFIQAPVSSVLLVSECLSQGERRASCSSEGGDSLQYSWTLNGRTLTDAELLSVNNETNIITLKQHVAGHLVCSVRNNVSNVSKEERISTCEAGILQVIGGVLLALLILLVIGIAIIFDQRRKQNYKPTKEKDEEDDQVELRAAVNLQAEIELEFDVEIESEDEDEGEGEGEAEAEAEKKVEVEYAQVKFPKQPRHTQPTGDNYLYATVRKMR</sequence>
<dbReference type="GO" id="GO:0016020">
    <property type="term" value="C:membrane"/>
    <property type="evidence" value="ECO:0007669"/>
    <property type="project" value="UniProtKB-SubCell"/>
</dbReference>
<protein>
    <submittedName>
        <fullName evidence="9">HEPACAM family member 2-like</fullName>
    </submittedName>
</protein>
<dbReference type="PANTHER" id="PTHR12080">
    <property type="entry name" value="SIGNALING LYMPHOCYTIC ACTIVATION MOLECULE"/>
    <property type="match status" value="1"/>
</dbReference>
<dbReference type="PANTHER" id="PTHR12080:SF111">
    <property type="entry name" value="IMMUNOGLOBULIN V-SET DOMAIN-CONTAINING PROTEIN"/>
    <property type="match status" value="1"/>
</dbReference>
<evidence type="ECO:0000256" key="5">
    <source>
        <dbReference type="SAM" id="MobiDB-lite"/>
    </source>
</evidence>
<feature type="region of interest" description="Disordered" evidence="5">
    <location>
        <begin position="233"/>
        <end position="253"/>
    </location>
</feature>
<dbReference type="SUPFAM" id="SSF48726">
    <property type="entry name" value="Immunoglobulin"/>
    <property type="match status" value="1"/>
</dbReference>
<keyword evidence="8" id="KW-1185">Reference proteome</keyword>
<evidence type="ECO:0000256" key="6">
    <source>
        <dbReference type="SAM" id="Phobius"/>
    </source>
</evidence>
<dbReference type="GeneID" id="102195808"/>
<dbReference type="InterPro" id="IPR036179">
    <property type="entry name" value="Ig-like_dom_sf"/>
</dbReference>
<feature type="domain" description="Ig-like" evidence="7">
    <location>
        <begin position="82"/>
        <end position="164"/>
    </location>
</feature>
<evidence type="ECO:0000256" key="4">
    <source>
        <dbReference type="ARBA" id="ARBA00023180"/>
    </source>
</evidence>
<evidence type="ECO:0000256" key="2">
    <source>
        <dbReference type="ARBA" id="ARBA00022729"/>
    </source>
</evidence>
<dbReference type="RefSeq" id="XP_005719930.1">
    <property type="nucleotide sequence ID" value="XM_005719873.1"/>
</dbReference>
<dbReference type="Gene3D" id="2.60.40.10">
    <property type="entry name" value="Immunoglobulins"/>
    <property type="match status" value="2"/>
</dbReference>
<organism evidence="8 9">
    <name type="scientific">Pundamilia nyererei</name>
    <dbReference type="NCBI Taxonomy" id="303518"/>
    <lineage>
        <taxon>Eukaryota</taxon>
        <taxon>Metazoa</taxon>
        <taxon>Chordata</taxon>
        <taxon>Craniata</taxon>
        <taxon>Vertebrata</taxon>
        <taxon>Euteleostomi</taxon>
        <taxon>Actinopterygii</taxon>
        <taxon>Neopterygii</taxon>
        <taxon>Teleostei</taxon>
        <taxon>Neoteleostei</taxon>
        <taxon>Acanthomorphata</taxon>
        <taxon>Ovalentaria</taxon>
        <taxon>Cichlomorphae</taxon>
        <taxon>Cichliformes</taxon>
        <taxon>Cichlidae</taxon>
        <taxon>African cichlids</taxon>
        <taxon>Pseudocrenilabrinae</taxon>
        <taxon>Haplochromini</taxon>
        <taxon>Pundamilia</taxon>
    </lineage>
</organism>
<evidence type="ECO:0000256" key="1">
    <source>
        <dbReference type="ARBA" id="ARBA00004370"/>
    </source>
</evidence>
<name>A0A9Y3QM95_9CICH</name>
<feature type="compositionally biased region" description="Acidic residues" evidence="5">
    <location>
        <begin position="233"/>
        <end position="250"/>
    </location>
</feature>
<keyword evidence="2" id="KW-0732">Signal</keyword>
<keyword evidence="6" id="KW-0812">Transmembrane</keyword>
<proteinExistence type="predicted"/>
<keyword evidence="3 6" id="KW-0472">Membrane</keyword>
<dbReference type="AlphaFoldDB" id="A0A9Y3QM95"/>
<dbReference type="InterPro" id="IPR013783">
    <property type="entry name" value="Ig-like_fold"/>
</dbReference>
<dbReference type="PROSITE" id="PS50835">
    <property type="entry name" value="IG_LIKE"/>
    <property type="match status" value="1"/>
</dbReference>
<keyword evidence="6" id="KW-1133">Transmembrane helix</keyword>
<accession>A0A9Y3QM95</accession>
<evidence type="ECO:0000259" key="7">
    <source>
        <dbReference type="PROSITE" id="PS50835"/>
    </source>
</evidence>
<feature type="transmembrane region" description="Helical" evidence="6">
    <location>
        <begin position="169"/>
        <end position="193"/>
    </location>
</feature>
<evidence type="ECO:0000313" key="9">
    <source>
        <dbReference type="RefSeq" id="XP_005719930.1"/>
    </source>
</evidence>
<gene>
    <name evidence="9" type="primary">LOC102195808</name>
</gene>
<reference evidence="9" key="1">
    <citation type="submission" date="2025-08" db="UniProtKB">
        <authorList>
            <consortium name="RefSeq"/>
        </authorList>
    </citation>
    <scope>IDENTIFICATION</scope>
</reference>